<reference evidence="4 5" key="1">
    <citation type="journal article" date="2013" name="Curr. Biol.">
        <title>The Genome of the Foraminiferan Reticulomyxa filosa.</title>
        <authorList>
            <person name="Glockner G."/>
            <person name="Hulsmann N."/>
            <person name="Schleicher M."/>
            <person name="Noegel A.A."/>
            <person name="Eichinger L."/>
            <person name="Gallinger C."/>
            <person name="Pawlowski J."/>
            <person name="Sierra R."/>
            <person name="Euteneuer U."/>
            <person name="Pillet L."/>
            <person name="Moustafa A."/>
            <person name="Platzer M."/>
            <person name="Groth M."/>
            <person name="Szafranski K."/>
            <person name="Schliwa M."/>
        </authorList>
    </citation>
    <scope>NUCLEOTIDE SEQUENCE [LARGE SCALE GENOMIC DNA]</scope>
</reference>
<gene>
    <name evidence="4" type="ORF">RFI_09360</name>
</gene>
<organism evidence="4 5">
    <name type="scientific">Reticulomyxa filosa</name>
    <dbReference type="NCBI Taxonomy" id="46433"/>
    <lineage>
        <taxon>Eukaryota</taxon>
        <taxon>Sar</taxon>
        <taxon>Rhizaria</taxon>
        <taxon>Retaria</taxon>
        <taxon>Foraminifera</taxon>
        <taxon>Monothalamids</taxon>
        <taxon>Reticulomyxidae</taxon>
        <taxon>Reticulomyxa</taxon>
    </lineage>
</organism>
<keyword evidence="5" id="KW-1185">Reference proteome</keyword>
<keyword evidence="2" id="KW-0812">Transmembrane</keyword>
<dbReference type="InterPro" id="IPR016137">
    <property type="entry name" value="RGS"/>
</dbReference>
<evidence type="ECO:0000313" key="5">
    <source>
        <dbReference type="Proteomes" id="UP000023152"/>
    </source>
</evidence>
<dbReference type="PANTHER" id="PTHR10845:SF259">
    <property type="entry name" value="RGS DOMAIN-CONTAINING PROTEIN-RELATED"/>
    <property type="match status" value="1"/>
</dbReference>
<comment type="caution">
    <text evidence="4">The sequence shown here is derived from an EMBL/GenBank/DDBJ whole genome shotgun (WGS) entry which is preliminary data.</text>
</comment>
<dbReference type="PROSITE" id="PS50132">
    <property type="entry name" value="RGS"/>
    <property type="match status" value="1"/>
</dbReference>
<feature type="transmembrane region" description="Helical" evidence="2">
    <location>
        <begin position="6"/>
        <end position="22"/>
    </location>
</feature>
<evidence type="ECO:0000256" key="2">
    <source>
        <dbReference type="SAM" id="Phobius"/>
    </source>
</evidence>
<evidence type="ECO:0000259" key="3">
    <source>
        <dbReference type="PROSITE" id="PS50132"/>
    </source>
</evidence>
<keyword evidence="2" id="KW-0472">Membrane</keyword>
<dbReference type="AlphaFoldDB" id="X6NPB9"/>
<evidence type="ECO:0000313" key="4">
    <source>
        <dbReference type="EMBL" id="ETO27773.1"/>
    </source>
</evidence>
<dbReference type="Proteomes" id="UP000023152">
    <property type="component" value="Unassembled WGS sequence"/>
</dbReference>
<dbReference type="InterPro" id="IPR036305">
    <property type="entry name" value="RGS_sf"/>
</dbReference>
<feature type="domain" description="RGS" evidence="3">
    <location>
        <begin position="154"/>
        <end position="296"/>
    </location>
</feature>
<feature type="region of interest" description="Disordered" evidence="1">
    <location>
        <begin position="83"/>
        <end position="112"/>
    </location>
</feature>
<dbReference type="InterPro" id="IPR044926">
    <property type="entry name" value="RGS_subdomain_2"/>
</dbReference>
<sequence length="300" mass="34314">MVTINQIIWTIPFLLTIYLVPIKYYERQLFLMTCVSGLYTVNMLIILRPKNMYYPLVDSVMRCRWNCLCIRRRYRSNYESNISKSNASKGSNSNGSSRSRSSNGGSNGGADGDKDLDTCKKCWSNLSNVSDLHSSHSKETRARRTAIEMSYQLTLEKVLSKQNGFELFASHLVKELSLENLLFLVEYMQLKYFVTIHLQSHVTNIGYQIPICPTLIQKYLSSHLAQANLSTSTSWAICLGINTVTRQMTELKHNSTVHALQPLIVVFDIAARDIVNLLKGDSFYRFQLSSECIRYCEELI</sequence>
<name>X6NPB9_RETFI</name>
<dbReference type="SMART" id="SM00315">
    <property type="entry name" value="RGS"/>
    <property type="match status" value="1"/>
</dbReference>
<feature type="compositionally biased region" description="Low complexity" evidence="1">
    <location>
        <begin position="83"/>
        <end position="104"/>
    </location>
</feature>
<proteinExistence type="predicted"/>
<dbReference type="SUPFAM" id="SSF48097">
    <property type="entry name" value="Regulator of G-protein signaling, RGS"/>
    <property type="match status" value="1"/>
</dbReference>
<dbReference type="Pfam" id="PF00615">
    <property type="entry name" value="RGS"/>
    <property type="match status" value="1"/>
</dbReference>
<feature type="transmembrane region" description="Helical" evidence="2">
    <location>
        <begin position="29"/>
        <end position="47"/>
    </location>
</feature>
<dbReference type="PANTHER" id="PTHR10845">
    <property type="entry name" value="REGULATOR OF G PROTEIN SIGNALING"/>
    <property type="match status" value="1"/>
</dbReference>
<evidence type="ECO:0000256" key="1">
    <source>
        <dbReference type="SAM" id="MobiDB-lite"/>
    </source>
</evidence>
<keyword evidence="2" id="KW-1133">Transmembrane helix</keyword>
<dbReference type="Gene3D" id="1.10.167.10">
    <property type="entry name" value="Regulator of G-protein Signalling 4, domain 2"/>
    <property type="match status" value="1"/>
</dbReference>
<dbReference type="EMBL" id="ASPP01007056">
    <property type="protein sequence ID" value="ETO27773.1"/>
    <property type="molecule type" value="Genomic_DNA"/>
</dbReference>
<accession>X6NPB9</accession>
<protein>
    <recommendedName>
        <fullName evidence="3">RGS domain-containing protein</fullName>
    </recommendedName>
</protein>